<evidence type="ECO:0000256" key="11">
    <source>
        <dbReference type="ARBA" id="ARBA00023136"/>
    </source>
</evidence>
<dbReference type="InterPro" id="IPR005467">
    <property type="entry name" value="His_kinase_dom"/>
</dbReference>
<dbReference type="InterPro" id="IPR003594">
    <property type="entry name" value="HATPase_dom"/>
</dbReference>
<dbReference type="CDD" id="cd00082">
    <property type="entry name" value="HisKA"/>
    <property type="match status" value="1"/>
</dbReference>
<protein>
    <recommendedName>
        <fullName evidence="3">histidine kinase</fullName>
        <ecNumber evidence="3">2.7.13.3</ecNumber>
    </recommendedName>
</protein>
<dbReference type="Pfam" id="PF07495">
    <property type="entry name" value="Y_Y_Y"/>
    <property type="match status" value="1"/>
</dbReference>
<evidence type="ECO:0000259" key="13">
    <source>
        <dbReference type="PROSITE" id="PS50109"/>
    </source>
</evidence>
<feature type="domain" description="Histidine kinase" evidence="13">
    <location>
        <begin position="850"/>
        <end position="1072"/>
    </location>
</feature>
<dbReference type="Pfam" id="PF00512">
    <property type="entry name" value="HisKA"/>
    <property type="match status" value="1"/>
</dbReference>
<gene>
    <name evidence="14" type="ORF">G3M99_13995</name>
</gene>
<comment type="caution">
    <text evidence="14">The sequence shown here is derived from an EMBL/GenBank/DDBJ whole genome shotgun (WGS) entry which is preliminary data.</text>
</comment>
<dbReference type="Gene3D" id="3.30.565.10">
    <property type="entry name" value="Histidine kinase-like ATPase, C-terminal domain"/>
    <property type="match status" value="1"/>
</dbReference>
<dbReference type="Gene3D" id="1.10.287.130">
    <property type="match status" value="1"/>
</dbReference>
<dbReference type="InterPro" id="IPR013783">
    <property type="entry name" value="Ig-like_fold"/>
</dbReference>
<evidence type="ECO:0000256" key="5">
    <source>
        <dbReference type="ARBA" id="ARBA00022553"/>
    </source>
</evidence>
<dbReference type="SUPFAM" id="SSF47384">
    <property type="entry name" value="Homodimeric domain of signal transducing histidine kinase"/>
    <property type="match status" value="1"/>
</dbReference>
<keyword evidence="6" id="KW-0808">Transferase</keyword>
<organism evidence="14 15">
    <name type="scientific">Clostridium senegalense</name>
    <dbReference type="NCBI Taxonomy" id="1465809"/>
    <lineage>
        <taxon>Bacteria</taxon>
        <taxon>Bacillati</taxon>
        <taxon>Bacillota</taxon>
        <taxon>Clostridia</taxon>
        <taxon>Eubacteriales</taxon>
        <taxon>Clostridiaceae</taxon>
        <taxon>Clostridium</taxon>
    </lineage>
</organism>
<dbReference type="InterPro" id="IPR015943">
    <property type="entry name" value="WD40/YVTN_repeat-like_dom_sf"/>
</dbReference>
<dbReference type="Gene3D" id="2.60.40.10">
    <property type="entry name" value="Immunoglobulins"/>
    <property type="match status" value="1"/>
</dbReference>
<keyword evidence="11 12" id="KW-0472">Membrane</keyword>
<comment type="subcellular location">
    <subcellularLocation>
        <location evidence="2">Cell membrane</location>
    </subcellularLocation>
</comment>
<keyword evidence="15" id="KW-1185">Reference proteome</keyword>
<keyword evidence="10" id="KW-0902">Two-component regulatory system</keyword>
<comment type="catalytic activity">
    <reaction evidence="1">
        <text>ATP + protein L-histidine = ADP + protein N-phospho-L-histidine.</text>
        <dbReference type="EC" id="2.7.13.3"/>
    </reaction>
</comment>
<evidence type="ECO:0000256" key="7">
    <source>
        <dbReference type="ARBA" id="ARBA00022741"/>
    </source>
</evidence>
<dbReference type="PANTHER" id="PTHR43547:SF2">
    <property type="entry name" value="HYBRID SIGNAL TRANSDUCTION HISTIDINE KINASE C"/>
    <property type="match status" value="1"/>
</dbReference>
<evidence type="ECO:0000256" key="10">
    <source>
        <dbReference type="ARBA" id="ARBA00023012"/>
    </source>
</evidence>
<dbReference type="PRINTS" id="PR00344">
    <property type="entry name" value="BCTRLSENSOR"/>
</dbReference>
<name>A0A6M0H6L3_9CLOT</name>
<proteinExistence type="predicted"/>
<dbReference type="Pfam" id="PF07494">
    <property type="entry name" value="Reg_prop"/>
    <property type="match status" value="9"/>
</dbReference>
<dbReference type="Gene3D" id="2.130.10.10">
    <property type="entry name" value="YVTN repeat-like/Quinoprotein amine dehydrogenase"/>
    <property type="match status" value="3"/>
</dbReference>
<evidence type="ECO:0000256" key="4">
    <source>
        <dbReference type="ARBA" id="ARBA00022475"/>
    </source>
</evidence>
<dbReference type="GO" id="GO:0005886">
    <property type="term" value="C:plasma membrane"/>
    <property type="evidence" value="ECO:0007669"/>
    <property type="project" value="UniProtKB-SubCell"/>
</dbReference>
<dbReference type="Pfam" id="PF02518">
    <property type="entry name" value="HATPase_c"/>
    <property type="match status" value="1"/>
</dbReference>
<dbReference type="GO" id="GO:0000155">
    <property type="term" value="F:phosphorelay sensor kinase activity"/>
    <property type="evidence" value="ECO:0007669"/>
    <property type="project" value="InterPro"/>
</dbReference>
<keyword evidence="7" id="KW-0547">Nucleotide-binding</keyword>
<dbReference type="InterPro" id="IPR036097">
    <property type="entry name" value="HisK_dim/P_sf"/>
</dbReference>
<evidence type="ECO:0000256" key="6">
    <source>
        <dbReference type="ARBA" id="ARBA00022679"/>
    </source>
</evidence>
<keyword evidence="8 14" id="KW-0418">Kinase</keyword>
<dbReference type="SMART" id="SM00388">
    <property type="entry name" value="HisKA"/>
    <property type="match status" value="1"/>
</dbReference>
<dbReference type="GO" id="GO:0005524">
    <property type="term" value="F:ATP binding"/>
    <property type="evidence" value="ECO:0007669"/>
    <property type="project" value="UniProtKB-KW"/>
</dbReference>
<reference evidence="14 15" key="1">
    <citation type="submission" date="2020-02" db="EMBL/GenBank/DDBJ databases">
        <title>Genome assembly of a novel Clostridium senegalense strain.</title>
        <authorList>
            <person name="Gupta T.B."/>
            <person name="Jauregui R."/>
            <person name="Maclean P."/>
            <person name="Nawarathana A."/>
            <person name="Brightwell G."/>
        </authorList>
    </citation>
    <scope>NUCLEOTIDE SEQUENCE [LARGE SCALE GENOMIC DNA]</scope>
    <source>
        <strain evidence="14 15">AGRFS4</strain>
    </source>
</reference>
<dbReference type="PANTHER" id="PTHR43547">
    <property type="entry name" value="TWO-COMPONENT HISTIDINE KINASE"/>
    <property type="match status" value="1"/>
</dbReference>
<evidence type="ECO:0000256" key="12">
    <source>
        <dbReference type="SAM" id="Phobius"/>
    </source>
</evidence>
<dbReference type="SUPFAM" id="SSF63829">
    <property type="entry name" value="Calcium-dependent phosphotriesterase"/>
    <property type="match status" value="3"/>
</dbReference>
<sequence length="1072" mass="123835">MRKKSSLFILSVIIFSILFTFNVEAKEKNINFKSITIENGLSQNSVSAIFQDSEGYMWFGTADGLNKYDGYSFESYKFDKRSKNGIAGSYIADITEDLKGNIWIATSKGLSKIDKKNQVIKNYFYDENNLSGISHYNIWNLLIDSKGNLWVGTENGLNLYDEQKDMFIKFCNNKENENSLSDNFILSLDEDENGLIWIGTKKGLNSLNINDKKITRYFKDSEIMPLSDDYIFNVYCDKNNIIWIATKFGGLNKLDLKKEQVEYYVNDGDEDNKKQIPSNYVRCIKAMSDNEILIGTDNGLCRYNHKTNEFITFTHNIYDNQSIINNNILSIFKDKSGIIWIGTYDGINMFNPNTFFTSYKFNPTIEKTFSDKSIMGIYEDDDGLIWFGTISGGLNCLNRKTGEVKIYKHNPNNDNSISNNEIWHVNANNNDEIWISTSDGLNKFDKKTEKFTRYYIQDGLSSNETRYIYFDSKDNMWIGSRNGLTCRDKNGTFKEEKEIFKKGGLTDEFITSIYEDDKGELWIGAALNGGIIKYNREKGTVKNYTSHIIDGNCLSMNSVKCIRGDSTGNLWIATNYGLNKFNPKTEEFTVYTENEGLSNNFVYGLLIDEEQNPWMSTNNGISKLDIKQNKFLKFNVTDGLQSNEFNSYSMFKSKSGEMFFGGINGFSTFYPKNLNQDNYIPKVVIKEVLFNGNILKYNKNITLKYNENHFNVEFFLPEYNNTSKTEYCYKLNGFDKEWVYCKNRNYGNYTNIPPGKYVFTVKARNTAGIWSEETKLSINIMNPPWRTPIAYLIYILILTLLIYIIWNYVNILEKMVHQRTFELNTKLKENKKLYDKLIETERYKNNYFINLSHELRTPLNVVMSTLQLLNRFTIDKITIQNEKMIYYLDVMTKNSNRLLRLINNIIDTSKIDSGSYKIHIQKVDIVYLVEELALSMKEFIEDKGIELIIDPEIEEKIIECDPSDIERCIINLIGNSVKFTNRGGLIEIRIFDNGDTVSISVRDTGVGIDKQNHESIFNRFSQAYDKSSEEHGGSGLGLTLTMQLIKLHKGTIELKSELGKGSEFIITLPLYQ</sequence>
<dbReference type="InterPro" id="IPR011123">
    <property type="entry name" value="Y_Y_Y"/>
</dbReference>
<dbReference type="InterPro" id="IPR004358">
    <property type="entry name" value="Sig_transdc_His_kin-like_C"/>
</dbReference>
<dbReference type="SUPFAM" id="SSF55874">
    <property type="entry name" value="ATPase domain of HSP90 chaperone/DNA topoisomerase II/histidine kinase"/>
    <property type="match status" value="1"/>
</dbReference>
<dbReference type="SMART" id="SM00387">
    <property type="entry name" value="HATPase_c"/>
    <property type="match status" value="1"/>
</dbReference>
<dbReference type="FunFam" id="3.30.565.10:FF:000023">
    <property type="entry name" value="PAS domain-containing sensor histidine kinase"/>
    <property type="match status" value="1"/>
</dbReference>
<evidence type="ECO:0000256" key="8">
    <source>
        <dbReference type="ARBA" id="ARBA00022777"/>
    </source>
</evidence>
<keyword evidence="12" id="KW-0812">Transmembrane</keyword>
<feature type="transmembrane region" description="Helical" evidence="12">
    <location>
        <begin position="789"/>
        <end position="809"/>
    </location>
</feature>
<keyword evidence="12" id="KW-1133">Transmembrane helix</keyword>
<accession>A0A6M0H6L3</accession>
<dbReference type="RefSeq" id="WP_199870559.1">
    <property type="nucleotide sequence ID" value="NZ_JAAGPU010000029.1"/>
</dbReference>
<evidence type="ECO:0000313" key="14">
    <source>
        <dbReference type="EMBL" id="NEU05944.1"/>
    </source>
</evidence>
<dbReference type="InterPro" id="IPR011110">
    <property type="entry name" value="Reg_prop"/>
</dbReference>
<keyword evidence="5" id="KW-0597">Phosphoprotein</keyword>
<keyword evidence="4" id="KW-1003">Cell membrane</keyword>
<dbReference type="AlphaFoldDB" id="A0A6M0H6L3"/>
<evidence type="ECO:0000256" key="1">
    <source>
        <dbReference type="ARBA" id="ARBA00000085"/>
    </source>
</evidence>
<dbReference type="InterPro" id="IPR003661">
    <property type="entry name" value="HisK_dim/P_dom"/>
</dbReference>
<dbReference type="EC" id="2.7.13.3" evidence="3"/>
<evidence type="ECO:0000256" key="9">
    <source>
        <dbReference type="ARBA" id="ARBA00022840"/>
    </source>
</evidence>
<dbReference type="Proteomes" id="UP000481872">
    <property type="component" value="Unassembled WGS sequence"/>
</dbReference>
<dbReference type="EMBL" id="JAAGPU010000029">
    <property type="protein sequence ID" value="NEU05944.1"/>
    <property type="molecule type" value="Genomic_DNA"/>
</dbReference>
<keyword evidence="9" id="KW-0067">ATP-binding</keyword>
<evidence type="ECO:0000313" key="15">
    <source>
        <dbReference type="Proteomes" id="UP000481872"/>
    </source>
</evidence>
<evidence type="ECO:0000256" key="3">
    <source>
        <dbReference type="ARBA" id="ARBA00012438"/>
    </source>
</evidence>
<dbReference type="InterPro" id="IPR036890">
    <property type="entry name" value="HATPase_C_sf"/>
</dbReference>
<evidence type="ECO:0000256" key="2">
    <source>
        <dbReference type="ARBA" id="ARBA00004236"/>
    </source>
</evidence>
<dbReference type="PROSITE" id="PS50109">
    <property type="entry name" value="HIS_KIN"/>
    <property type="match status" value="1"/>
</dbReference>